<name>A0A226E661_FOLCA</name>
<evidence type="ECO:0000313" key="4">
    <source>
        <dbReference type="EMBL" id="OXA52427.1"/>
    </source>
</evidence>
<comment type="caution">
    <text evidence="4">The sequence shown here is derived from an EMBL/GenBank/DDBJ whole genome shotgun (WGS) entry which is preliminary data.</text>
</comment>
<protein>
    <submittedName>
        <fullName evidence="4">Anaphase-promoting complex subunit 1</fullName>
    </submittedName>
</protein>
<evidence type="ECO:0000256" key="2">
    <source>
        <dbReference type="ARBA" id="ARBA00022776"/>
    </source>
</evidence>
<keyword evidence="1" id="KW-0132">Cell division</keyword>
<keyword evidence="2" id="KW-0498">Mitosis</keyword>
<accession>A0A226E661</accession>
<gene>
    <name evidence="4" type="ORF">Fcan01_12296</name>
</gene>
<dbReference type="PANTHER" id="PTHR12827:SF3">
    <property type="entry name" value="ANAPHASE-PROMOTING COMPLEX SUBUNIT 1"/>
    <property type="match status" value="1"/>
</dbReference>
<proteinExistence type="predicted"/>
<dbReference type="InterPro" id="IPR024990">
    <property type="entry name" value="Apc1"/>
</dbReference>
<evidence type="ECO:0000256" key="3">
    <source>
        <dbReference type="ARBA" id="ARBA00023306"/>
    </source>
</evidence>
<dbReference type="EMBL" id="LNIX01000006">
    <property type="protein sequence ID" value="OXA52427.1"/>
    <property type="molecule type" value="Genomic_DNA"/>
</dbReference>
<dbReference type="Proteomes" id="UP000198287">
    <property type="component" value="Unassembled WGS sequence"/>
</dbReference>
<dbReference type="OrthoDB" id="26401at2759"/>
<dbReference type="STRING" id="158441.A0A226E661"/>
<evidence type="ECO:0000256" key="1">
    <source>
        <dbReference type="ARBA" id="ARBA00022618"/>
    </source>
</evidence>
<sequence>MLEFNSSSDSDDDVVIGDLSKTSILFPQHEGPLTPLQCDVVSPFGYQLRRHTPWYGHEHFGDWPHKGSALSLGESNILKYGVTYPLRTGLDNPDKILLPETIIYLLVPKMGITSSAFDVEVEDDKVFEEIFLSNGICTVSLGPLGGPSRVKAIFRPLDSYGTGGKVKSVVKTEFPQDIKTDDSDLKDTYYCLVENSGISLYADGKSESHVAYMAEFQIDRVVHTPHGLIVIPIQQIPNDANDSHDSKYLYVLTHPAKQVSRVWVKASGNDFLEFDSSHEKLLGCDNNICVFWDIFGNSGFSVKRLIRLKKQDIADSTTLNASIYYTNLEQSTSPFTPAGGSSMYSPIGRPPQKSSSIRMNSKEVHFREGSSINYWPSFSFDYSNMTSHGHGLATGFYPPHYCVYDDPEFYFRPLFNCFDTVTAESEPSKFQLVVKRDLNCEHLAVWFLIGKTLYVHSIDIVLGKQLNSYDIEDVEDFVCSESKHGTSLVCILTTDNLIKIGFLDDTSAVTVSVDLLHSIDERICALDTFLYGDTLVCSIDKSIEKVVITLKNYQKFGLISICIHHFSTKLPSNIVTQIVSLYTVHQTVDLLDHEWKVFINIIKQVVDTLLEHNLWPMLDKFIEAIQEVLEELTATGGADDYISKLADLHSWLCLQRCDSKTEDPLYANSSVFYKFLQLLSMENPHGPLFDSLPPVMQLLLDDTDNISTICKLSECKSSGQSFAPVIDILIADVLRRNQDKVSFDWPESVISMMGREDYLIPKAPEINVPIRYNPFSDREDMSDENCDWTSYVLSLKIFSEDRRLEEVCKLLDSASPLMIDIEQKAEMSDHDFLEDQERHLLQMMQVTLSAPVGRSAFTLRTEVKAFSNLTNIVGIPRLCLTGKCSRRGTNIEVNDTELSTSLWPTFHNAVASTLAVRFADQPADEWFAYNKTKTTEGAEQAGMILGFGLNGILTSMPSTLQHDYLSKENSFMSMAMLLGLGVNNAGMFIL</sequence>
<dbReference type="GO" id="GO:0060090">
    <property type="term" value="F:molecular adaptor activity"/>
    <property type="evidence" value="ECO:0007669"/>
    <property type="project" value="TreeGrafter"/>
</dbReference>
<evidence type="ECO:0000313" key="5">
    <source>
        <dbReference type="Proteomes" id="UP000198287"/>
    </source>
</evidence>
<dbReference type="AlphaFoldDB" id="A0A226E661"/>
<organism evidence="4 5">
    <name type="scientific">Folsomia candida</name>
    <name type="common">Springtail</name>
    <dbReference type="NCBI Taxonomy" id="158441"/>
    <lineage>
        <taxon>Eukaryota</taxon>
        <taxon>Metazoa</taxon>
        <taxon>Ecdysozoa</taxon>
        <taxon>Arthropoda</taxon>
        <taxon>Hexapoda</taxon>
        <taxon>Collembola</taxon>
        <taxon>Entomobryomorpha</taxon>
        <taxon>Isotomoidea</taxon>
        <taxon>Isotomidae</taxon>
        <taxon>Proisotominae</taxon>
        <taxon>Folsomia</taxon>
    </lineage>
</organism>
<dbReference type="GO" id="GO:0005680">
    <property type="term" value="C:anaphase-promoting complex"/>
    <property type="evidence" value="ECO:0007669"/>
    <property type="project" value="InterPro"/>
</dbReference>
<dbReference type="GO" id="GO:0031145">
    <property type="term" value="P:anaphase-promoting complex-dependent catabolic process"/>
    <property type="evidence" value="ECO:0007669"/>
    <property type="project" value="TreeGrafter"/>
</dbReference>
<reference evidence="4 5" key="1">
    <citation type="submission" date="2015-12" db="EMBL/GenBank/DDBJ databases">
        <title>The genome of Folsomia candida.</title>
        <authorList>
            <person name="Faddeeva A."/>
            <person name="Derks M.F."/>
            <person name="Anvar Y."/>
            <person name="Smit S."/>
            <person name="Van Straalen N."/>
            <person name="Roelofs D."/>
        </authorList>
    </citation>
    <scope>NUCLEOTIDE SEQUENCE [LARGE SCALE GENOMIC DNA]</scope>
    <source>
        <strain evidence="4 5">VU population</strain>
        <tissue evidence="4">Whole body</tissue>
    </source>
</reference>
<dbReference type="GO" id="GO:0051301">
    <property type="term" value="P:cell division"/>
    <property type="evidence" value="ECO:0007669"/>
    <property type="project" value="UniProtKB-KW"/>
</dbReference>
<dbReference type="PANTHER" id="PTHR12827">
    <property type="entry name" value="MEIOTIC CHECKPOINT REGULATOR TSG24 FAMILY MEMBER"/>
    <property type="match status" value="1"/>
</dbReference>
<keyword evidence="5" id="KW-1185">Reference proteome</keyword>
<dbReference type="GO" id="GO:0070979">
    <property type="term" value="P:protein K11-linked ubiquitination"/>
    <property type="evidence" value="ECO:0007669"/>
    <property type="project" value="TreeGrafter"/>
</dbReference>
<keyword evidence="3" id="KW-0131">Cell cycle</keyword>
<dbReference type="GO" id="GO:0007091">
    <property type="term" value="P:metaphase/anaphase transition of mitotic cell cycle"/>
    <property type="evidence" value="ECO:0007669"/>
    <property type="project" value="TreeGrafter"/>
</dbReference>